<evidence type="ECO:0000259" key="5">
    <source>
        <dbReference type="Pfam" id="PF00149"/>
    </source>
</evidence>
<feature type="signal peptide" evidence="4">
    <location>
        <begin position="1"/>
        <end position="18"/>
    </location>
</feature>
<dbReference type="EC" id="3.1.3.2" evidence="4"/>
<dbReference type="EMBL" id="JAPVEA010000008">
    <property type="protein sequence ID" value="KAJ5437847.1"/>
    <property type="molecule type" value="Genomic_DNA"/>
</dbReference>
<dbReference type="SUPFAM" id="SSF56300">
    <property type="entry name" value="Metallo-dependent phosphatases"/>
    <property type="match status" value="1"/>
</dbReference>
<dbReference type="InterPro" id="IPR004843">
    <property type="entry name" value="Calcineurin-like_PHP"/>
</dbReference>
<dbReference type="GO" id="GO:0046872">
    <property type="term" value="F:metal ion binding"/>
    <property type="evidence" value="ECO:0007669"/>
    <property type="project" value="InterPro"/>
</dbReference>
<organism evidence="8 9">
    <name type="scientific">Penicillium daleae</name>
    <dbReference type="NCBI Taxonomy" id="63821"/>
    <lineage>
        <taxon>Eukaryota</taxon>
        <taxon>Fungi</taxon>
        <taxon>Dikarya</taxon>
        <taxon>Ascomycota</taxon>
        <taxon>Pezizomycotina</taxon>
        <taxon>Eurotiomycetes</taxon>
        <taxon>Eurotiomycetidae</taxon>
        <taxon>Eurotiales</taxon>
        <taxon>Aspergillaceae</taxon>
        <taxon>Penicillium</taxon>
    </lineage>
</organism>
<protein>
    <recommendedName>
        <fullName evidence="4">Purple acid phosphatase</fullName>
        <ecNumber evidence="4">3.1.3.2</ecNumber>
    </recommendedName>
</protein>
<reference evidence="8" key="1">
    <citation type="submission" date="2022-12" db="EMBL/GenBank/DDBJ databases">
        <authorList>
            <person name="Petersen C."/>
        </authorList>
    </citation>
    <scope>NUCLEOTIDE SEQUENCE</scope>
    <source>
        <strain evidence="8">IBT 16125</strain>
    </source>
</reference>
<dbReference type="PANTHER" id="PTHR22953:SF153">
    <property type="entry name" value="PURPLE ACID PHOSPHATASE"/>
    <property type="match status" value="1"/>
</dbReference>
<dbReference type="AlphaFoldDB" id="A0AAD6FYS6"/>
<feature type="domain" description="Calcineurin-like phosphoesterase" evidence="5">
    <location>
        <begin position="274"/>
        <end position="501"/>
    </location>
</feature>
<sequence length="616" mass="67447">MKATTASVLLALSAAVNGRPTVDTEYPYTGPDVPVGDWVDPTVNGNGKGFPRLVEPPAVKPGRANPTNNVNVISLSYVPDGIHIHYQTPFGLGRAPEVKYGEHPKSLNMVASGFSHTYDRTPSCSQVKAVTQCSQFFHEVSLDHLHPGTTYYYQIPAANGTTESEVLSFKTAQKAGDSKEFSVAVINDMGYTNAHGTHKYLVQAANEGTAFAWHGGDISYADDWYSGILPCADDWPVCYNGTSTTLPGSTPLPDEYKQPLPKGEIPNQGGPLGGDMSVLYESNWDLWQQWMGDVTKKIPYMVMPGNHEAACAEFDGPGNVLTSYLNDNKPNTTAAKDGLTYYSCPPSQRNFTAYQHRFRMPGKESNGVGNFWYSFDYGLAHFISLDGETDFANSPEWSFAEDISGNETHPKESETFITDSGPFGAVDGSANDTKSYEQYKWLKKDLESVDRKKTPWVIAMSHRPMYSSSFSSYELHVRQAFESLLLENGVDAYVSGHIHWYERLFPLGNNGTIDTASIINNNTYRTNPGKSMTHIINGAAGNIESHSVLSSGQSQQNITAVLNTKNFGFTKLTVVNSTALKWEYISGDDGKVADSLMLLKPAGGHYQAPGKRAVAF</sequence>
<evidence type="ECO:0000313" key="9">
    <source>
        <dbReference type="Proteomes" id="UP001213681"/>
    </source>
</evidence>
<feature type="domain" description="Purple acid phosphatase C-terminal" evidence="6">
    <location>
        <begin position="532"/>
        <end position="595"/>
    </location>
</feature>
<dbReference type="InterPro" id="IPR015914">
    <property type="entry name" value="PAPs_N"/>
</dbReference>
<evidence type="ECO:0000259" key="7">
    <source>
        <dbReference type="Pfam" id="PF16656"/>
    </source>
</evidence>
<dbReference type="GO" id="GO:0003993">
    <property type="term" value="F:acid phosphatase activity"/>
    <property type="evidence" value="ECO:0007669"/>
    <property type="project" value="UniProtKB-EC"/>
</dbReference>
<evidence type="ECO:0000256" key="2">
    <source>
        <dbReference type="ARBA" id="ARBA00022801"/>
    </source>
</evidence>
<feature type="domain" description="Purple acid phosphatase N-terminal" evidence="7">
    <location>
        <begin position="78"/>
        <end position="171"/>
    </location>
</feature>
<dbReference type="Gene3D" id="2.60.40.380">
    <property type="entry name" value="Purple acid phosphatase-like, N-terminal"/>
    <property type="match status" value="1"/>
</dbReference>
<evidence type="ECO:0000313" key="8">
    <source>
        <dbReference type="EMBL" id="KAJ5437847.1"/>
    </source>
</evidence>
<dbReference type="Gene3D" id="3.60.21.10">
    <property type="match status" value="1"/>
</dbReference>
<name>A0AAD6FYS6_9EURO</name>
<keyword evidence="3" id="KW-0325">Glycoprotein</keyword>
<keyword evidence="1 4" id="KW-0732">Signal</keyword>
<dbReference type="Proteomes" id="UP001213681">
    <property type="component" value="Unassembled WGS sequence"/>
</dbReference>
<evidence type="ECO:0000256" key="3">
    <source>
        <dbReference type="ARBA" id="ARBA00023180"/>
    </source>
</evidence>
<dbReference type="GeneID" id="81602470"/>
<proteinExistence type="inferred from homology"/>
<keyword evidence="2 4" id="KW-0378">Hydrolase</keyword>
<accession>A0AAD6FYS6</accession>
<dbReference type="Pfam" id="PF16656">
    <property type="entry name" value="Pur_ac_phosph_N"/>
    <property type="match status" value="1"/>
</dbReference>
<dbReference type="InterPro" id="IPR008963">
    <property type="entry name" value="Purple_acid_Pase-like_N"/>
</dbReference>
<dbReference type="InterPro" id="IPR029052">
    <property type="entry name" value="Metallo-depent_PP-like"/>
</dbReference>
<evidence type="ECO:0000256" key="1">
    <source>
        <dbReference type="ARBA" id="ARBA00022729"/>
    </source>
</evidence>
<comment type="similarity">
    <text evidence="4">Belongs to the metallophosphoesterase superfamily. Purple acid phosphatase family.</text>
</comment>
<feature type="chain" id="PRO_5041765796" description="Purple acid phosphatase" evidence="4">
    <location>
        <begin position="19"/>
        <end position="616"/>
    </location>
</feature>
<dbReference type="RefSeq" id="XP_056761076.1">
    <property type="nucleotide sequence ID" value="XM_056912227.1"/>
</dbReference>
<dbReference type="Pfam" id="PF00149">
    <property type="entry name" value="Metallophos"/>
    <property type="match status" value="1"/>
</dbReference>
<dbReference type="SUPFAM" id="SSF49363">
    <property type="entry name" value="Purple acid phosphatase, N-terminal domain"/>
    <property type="match status" value="1"/>
</dbReference>
<dbReference type="PIRSF" id="PIRSF000900">
    <property type="entry name" value="Acid_Ptase_Asper"/>
    <property type="match status" value="1"/>
</dbReference>
<gene>
    <name evidence="8" type="ORF">N7458_008845</name>
</gene>
<dbReference type="PANTHER" id="PTHR22953">
    <property type="entry name" value="ACID PHOSPHATASE RELATED"/>
    <property type="match status" value="1"/>
</dbReference>
<reference evidence="8" key="2">
    <citation type="journal article" date="2023" name="IMA Fungus">
        <title>Comparative genomic study of the Penicillium genus elucidates a diverse pangenome and 15 lateral gene transfer events.</title>
        <authorList>
            <person name="Petersen C."/>
            <person name="Sorensen T."/>
            <person name="Nielsen M.R."/>
            <person name="Sondergaard T.E."/>
            <person name="Sorensen J.L."/>
            <person name="Fitzpatrick D.A."/>
            <person name="Frisvad J.C."/>
            <person name="Nielsen K.L."/>
        </authorList>
    </citation>
    <scope>NUCLEOTIDE SEQUENCE</scope>
    <source>
        <strain evidence="8">IBT 16125</strain>
    </source>
</reference>
<dbReference type="InterPro" id="IPR039331">
    <property type="entry name" value="PAPs-like"/>
</dbReference>
<keyword evidence="9" id="KW-1185">Reference proteome</keyword>
<dbReference type="Pfam" id="PF14008">
    <property type="entry name" value="Metallophos_C"/>
    <property type="match status" value="1"/>
</dbReference>
<dbReference type="InterPro" id="IPR041792">
    <property type="entry name" value="MPP_PAP"/>
</dbReference>
<evidence type="ECO:0000256" key="4">
    <source>
        <dbReference type="RuleBase" id="RU361203"/>
    </source>
</evidence>
<dbReference type="InterPro" id="IPR014390">
    <property type="entry name" value="Acid_Pase_Asper"/>
</dbReference>
<dbReference type="CDD" id="cd00839">
    <property type="entry name" value="MPP_PAPs"/>
    <property type="match status" value="1"/>
</dbReference>
<evidence type="ECO:0000259" key="6">
    <source>
        <dbReference type="Pfam" id="PF14008"/>
    </source>
</evidence>
<dbReference type="InterPro" id="IPR025733">
    <property type="entry name" value="PAPs_C"/>
</dbReference>
<comment type="caution">
    <text evidence="8">The sequence shown here is derived from an EMBL/GenBank/DDBJ whole genome shotgun (WGS) entry which is preliminary data.</text>
</comment>
<comment type="catalytic activity">
    <reaction evidence="4">
        <text>a phosphate monoester + H2O = an alcohol + phosphate</text>
        <dbReference type="Rhea" id="RHEA:15017"/>
        <dbReference type="ChEBI" id="CHEBI:15377"/>
        <dbReference type="ChEBI" id="CHEBI:30879"/>
        <dbReference type="ChEBI" id="CHEBI:43474"/>
        <dbReference type="ChEBI" id="CHEBI:67140"/>
        <dbReference type="EC" id="3.1.3.2"/>
    </reaction>
</comment>